<dbReference type="GO" id="GO:0005737">
    <property type="term" value="C:cytoplasm"/>
    <property type="evidence" value="ECO:0007669"/>
    <property type="project" value="TreeGrafter"/>
</dbReference>
<keyword evidence="7" id="KW-0223">Dioxygenase</keyword>
<evidence type="ECO:0000256" key="6">
    <source>
        <dbReference type="ARBA" id="ARBA00022878"/>
    </source>
</evidence>
<keyword evidence="16" id="KW-1185">Reference proteome</keyword>
<evidence type="ECO:0000256" key="3">
    <source>
        <dbReference type="ARBA" id="ARBA00007757"/>
    </source>
</evidence>
<dbReference type="Proteomes" id="UP000186601">
    <property type="component" value="Unassembled WGS sequence"/>
</dbReference>
<dbReference type="UniPathway" id="UPA00139">
    <property type="reaction ID" value="UER00339"/>
</dbReference>
<feature type="domain" description="Homogentisate 1,2-dioxygenase C-terminal" evidence="13">
    <location>
        <begin position="37"/>
        <end position="129"/>
    </location>
</feature>
<dbReference type="GO" id="GO:0004411">
    <property type="term" value="F:homogentisate 1,2-dioxygenase activity"/>
    <property type="evidence" value="ECO:0007669"/>
    <property type="project" value="UniProtKB-EC"/>
</dbReference>
<dbReference type="PANTHER" id="PTHR11056:SF4">
    <property type="entry name" value="HOMOGENTISATE 1,2-DIOXYGENASE"/>
    <property type="match status" value="1"/>
</dbReference>
<feature type="binding site" evidence="12">
    <location>
        <position position="91"/>
    </location>
    <ligand>
        <name>Fe cation</name>
        <dbReference type="ChEBI" id="CHEBI:24875"/>
    </ligand>
</feature>
<comment type="caution">
    <text evidence="15">The sequence shown here is derived from an EMBL/GenBank/DDBJ whole genome shotgun (WGS) entry which is preliminary data.</text>
</comment>
<evidence type="ECO:0000313" key="16">
    <source>
        <dbReference type="Proteomes" id="UP000186601"/>
    </source>
</evidence>
<evidence type="ECO:0000256" key="2">
    <source>
        <dbReference type="ARBA" id="ARBA00004704"/>
    </source>
</evidence>
<comment type="similarity">
    <text evidence="3">Belongs to the homogentisate dioxygenase family.</text>
</comment>
<dbReference type="GO" id="GO:0046872">
    <property type="term" value="F:metal ion binding"/>
    <property type="evidence" value="ECO:0007669"/>
    <property type="project" value="UniProtKB-KW"/>
</dbReference>
<keyword evidence="8" id="KW-0560">Oxidoreductase</keyword>
<dbReference type="InterPro" id="IPR005708">
    <property type="entry name" value="Homogentis_dOase"/>
</dbReference>
<gene>
    <name evidence="15" type="ORF">PHLCEN_2v9989</name>
</gene>
<evidence type="ECO:0000259" key="14">
    <source>
        <dbReference type="Pfam" id="PF20510"/>
    </source>
</evidence>
<evidence type="ECO:0000256" key="4">
    <source>
        <dbReference type="ARBA" id="ARBA00013127"/>
    </source>
</evidence>
<comment type="cofactor">
    <cofactor evidence="1 12">
        <name>Fe cation</name>
        <dbReference type="ChEBI" id="CHEBI:24875"/>
    </cofactor>
</comment>
<protein>
    <recommendedName>
        <fullName evidence="4">homogentisate 1,2-dioxygenase</fullName>
        <ecNumber evidence="4">1.13.11.5</ecNumber>
    </recommendedName>
</protein>
<dbReference type="InterPro" id="IPR046451">
    <property type="entry name" value="HgmA_C"/>
</dbReference>
<dbReference type="Gene3D" id="2.60.120.10">
    <property type="entry name" value="Jelly Rolls"/>
    <property type="match status" value="1"/>
</dbReference>
<dbReference type="InterPro" id="IPR011051">
    <property type="entry name" value="RmlC_Cupin_sf"/>
</dbReference>
<dbReference type="GO" id="GO:0006572">
    <property type="term" value="P:L-tyrosine catabolic process"/>
    <property type="evidence" value="ECO:0007669"/>
    <property type="project" value="UniProtKB-KW"/>
</dbReference>
<dbReference type="SUPFAM" id="SSF51182">
    <property type="entry name" value="RmlC-like cupins"/>
    <property type="match status" value="1"/>
</dbReference>
<evidence type="ECO:0000256" key="5">
    <source>
        <dbReference type="ARBA" id="ARBA00022723"/>
    </source>
</evidence>
<dbReference type="STRING" id="98765.A0A2R6NP76"/>
<feature type="binding site" evidence="12">
    <location>
        <position position="127"/>
    </location>
    <ligand>
        <name>homogentisate</name>
        <dbReference type="ChEBI" id="CHEBI:16169"/>
    </ligand>
</feature>
<proteinExistence type="inferred from homology"/>
<dbReference type="GO" id="GO:0006559">
    <property type="term" value="P:L-phenylalanine catabolic process"/>
    <property type="evidence" value="ECO:0007669"/>
    <property type="project" value="UniProtKB-UniPathway"/>
</dbReference>
<dbReference type="InterPro" id="IPR014710">
    <property type="entry name" value="RmlC-like_jellyroll"/>
</dbReference>
<dbReference type="EC" id="1.13.11.5" evidence="4"/>
<reference evidence="15 16" key="1">
    <citation type="submission" date="2018-02" db="EMBL/GenBank/DDBJ databases">
        <title>Genome sequence of the basidiomycete white-rot fungus Phlebia centrifuga.</title>
        <authorList>
            <person name="Granchi Z."/>
            <person name="Peng M."/>
            <person name="de Vries R.P."/>
            <person name="Hilden K."/>
            <person name="Makela M.R."/>
            <person name="Grigoriev I."/>
            <person name="Riley R."/>
        </authorList>
    </citation>
    <scope>NUCLEOTIDE SEQUENCE [LARGE SCALE GENOMIC DNA]</scope>
    <source>
        <strain evidence="15 16">FBCC195</strain>
    </source>
</reference>
<evidence type="ECO:0000256" key="8">
    <source>
        <dbReference type="ARBA" id="ARBA00023002"/>
    </source>
</evidence>
<evidence type="ECO:0000256" key="12">
    <source>
        <dbReference type="PIRSR" id="PIRSR605708-2"/>
    </source>
</evidence>
<feature type="binding site" evidence="12">
    <location>
        <position position="127"/>
    </location>
    <ligand>
        <name>Fe cation</name>
        <dbReference type="ChEBI" id="CHEBI:24875"/>
    </ligand>
</feature>
<dbReference type="Pfam" id="PF04209">
    <property type="entry name" value="HgmA_C"/>
    <property type="match status" value="1"/>
</dbReference>
<dbReference type="FunFam" id="2.60.120.10:FF:000034">
    <property type="entry name" value="Homogentisate 1,2-dioxygenase"/>
    <property type="match status" value="1"/>
</dbReference>
<keyword evidence="6" id="KW-0828">Tyrosine catabolism</keyword>
<evidence type="ECO:0000313" key="15">
    <source>
        <dbReference type="EMBL" id="PSR74245.1"/>
    </source>
</evidence>
<feature type="binding site" evidence="12">
    <location>
        <position position="106"/>
    </location>
    <ligand>
        <name>homogentisate</name>
        <dbReference type="ChEBI" id="CHEBI:16169"/>
    </ligand>
</feature>
<dbReference type="InterPro" id="IPR046452">
    <property type="entry name" value="HgmA_N"/>
</dbReference>
<evidence type="ECO:0000256" key="1">
    <source>
        <dbReference type="ARBA" id="ARBA00001962"/>
    </source>
</evidence>
<evidence type="ECO:0000259" key="13">
    <source>
        <dbReference type="Pfam" id="PF04209"/>
    </source>
</evidence>
<keyword evidence="5 12" id="KW-0479">Metal-binding</keyword>
<dbReference type="AlphaFoldDB" id="A0A2R6NP76"/>
<evidence type="ECO:0000256" key="11">
    <source>
        <dbReference type="PIRSR" id="PIRSR605708-1"/>
    </source>
</evidence>
<name>A0A2R6NP76_9APHY</name>
<evidence type="ECO:0000256" key="7">
    <source>
        <dbReference type="ARBA" id="ARBA00022964"/>
    </source>
</evidence>
<dbReference type="Pfam" id="PF20510">
    <property type="entry name" value="HgmA_N"/>
    <property type="match status" value="1"/>
</dbReference>
<feature type="active site" description="Proton acceptor" evidence="11">
    <location>
        <position position="48"/>
    </location>
</feature>
<dbReference type="PANTHER" id="PTHR11056">
    <property type="entry name" value="HOMOGENTISATE 1,2-DIOXYGENASE"/>
    <property type="match status" value="1"/>
</dbReference>
<keyword evidence="9 12" id="KW-0408">Iron</keyword>
<dbReference type="OrthoDB" id="1689029at2759"/>
<evidence type="ECO:0000256" key="10">
    <source>
        <dbReference type="ARBA" id="ARBA00023232"/>
    </source>
</evidence>
<feature type="domain" description="Homogentisate 1,2-dioxygenase N-terminal" evidence="14">
    <location>
        <begin position="5"/>
        <end position="34"/>
    </location>
</feature>
<evidence type="ECO:0000256" key="9">
    <source>
        <dbReference type="ARBA" id="ARBA00023004"/>
    </source>
</evidence>
<feature type="binding site" evidence="12">
    <location>
        <position position="97"/>
    </location>
    <ligand>
        <name>Fe cation</name>
        <dbReference type="ChEBI" id="CHEBI:24875"/>
    </ligand>
</feature>
<comment type="pathway">
    <text evidence="2">Amino-acid degradation; L-phenylalanine degradation; acetoacetate and fumarate from L-phenylalanine: step 4/6.</text>
</comment>
<keyword evidence="10" id="KW-0585">Phenylalanine catabolism</keyword>
<organism evidence="15 16">
    <name type="scientific">Hermanssonia centrifuga</name>
    <dbReference type="NCBI Taxonomy" id="98765"/>
    <lineage>
        <taxon>Eukaryota</taxon>
        <taxon>Fungi</taxon>
        <taxon>Dikarya</taxon>
        <taxon>Basidiomycota</taxon>
        <taxon>Agaricomycotina</taxon>
        <taxon>Agaricomycetes</taxon>
        <taxon>Polyporales</taxon>
        <taxon>Meruliaceae</taxon>
        <taxon>Hermanssonia</taxon>
    </lineage>
</organism>
<dbReference type="EMBL" id="MLYV02001008">
    <property type="protein sequence ID" value="PSR74245.1"/>
    <property type="molecule type" value="Genomic_DNA"/>
</dbReference>
<accession>A0A2R6NP76</accession>
<sequence>MRYRLGGQLFVCKQDHTPFDVVAWHGNYVPYKYDTDAFIAIGSVSKDHLDPSIFTVLTAKSKTPGVALADFAIFKARWDVSTNTFRPPYYHRNTCSEVLGLVYGEYGGRSDSFVPGALSYETGFCPHGGQI</sequence>